<dbReference type="SUPFAM" id="SSF46689">
    <property type="entry name" value="Homeodomain-like"/>
    <property type="match status" value="1"/>
</dbReference>
<reference evidence="3 4" key="1">
    <citation type="submission" date="2015-05" db="EMBL/GenBank/DDBJ databases">
        <title>Genome assembly of Archangium gephyra DSM 2261.</title>
        <authorList>
            <person name="Sharma G."/>
            <person name="Subramanian S."/>
        </authorList>
    </citation>
    <scope>NUCLEOTIDE SEQUENCE [LARGE SCALE GENOMIC DNA]</scope>
    <source>
        <strain evidence="3 4">DSM 2261</strain>
    </source>
</reference>
<name>A0AAC8TET3_9BACT</name>
<dbReference type="InterPro" id="IPR012337">
    <property type="entry name" value="RNaseH-like_sf"/>
</dbReference>
<protein>
    <submittedName>
        <fullName evidence="3">Mobile element protein</fullName>
    </submittedName>
</protein>
<keyword evidence="1" id="KW-0175">Coiled coil</keyword>
<dbReference type="Gene3D" id="3.30.420.10">
    <property type="entry name" value="Ribonuclease H-like superfamily/Ribonuclease H"/>
    <property type="match status" value="1"/>
</dbReference>
<dbReference type="InterPro" id="IPR050900">
    <property type="entry name" value="Transposase_IS3/IS150/IS904"/>
</dbReference>
<evidence type="ECO:0000259" key="2">
    <source>
        <dbReference type="PROSITE" id="PS50994"/>
    </source>
</evidence>
<feature type="domain" description="Integrase catalytic" evidence="2">
    <location>
        <begin position="252"/>
        <end position="418"/>
    </location>
</feature>
<dbReference type="PANTHER" id="PTHR46889:SF5">
    <property type="entry name" value="INTEGRASE PROTEIN"/>
    <property type="match status" value="1"/>
</dbReference>
<dbReference type="PROSITE" id="PS50994">
    <property type="entry name" value="INTEGRASE"/>
    <property type="match status" value="1"/>
</dbReference>
<organism evidence="3 4">
    <name type="scientific">Archangium gephyra</name>
    <dbReference type="NCBI Taxonomy" id="48"/>
    <lineage>
        <taxon>Bacteria</taxon>
        <taxon>Pseudomonadati</taxon>
        <taxon>Myxococcota</taxon>
        <taxon>Myxococcia</taxon>
        <taxon>Myxococcales</taxon>
        <taxon>Cystobacterineae</taxon>
        <taxon>Archangiaceae</taxon>
        <taxon>Archangium</taxon>
    </lineage>
</organism>
<dbReference type="AlphaFoldDB" id="A0AAC8TET3"/>
<sequence length="538" mass="60005">MAHGMSPRYFMSAPAWCADIYQGMGLRLQKQQPVGPPGGSVAGGPGLSAVLGVGLRHCFPVKRRTASVRCAAQIESMTHSLPTLARQVKELERQLRQKDKALAEAVALLELLTQVSGSQRGGRGRFHGVDERSRVLALVERTTRRGARQEAVCRVLGLSARTVQRWREARHAEDKRTSSHRQPPNRLSAQERWLALELLRFARHRGLSPRQLVPRLADQGIYVASESTFYRLVRAERLSRPAPRPRSPPVHVARAPNQIWSWDITYLQGPVRGPFLYLYLVMDLYSRRIMGWRVHAEESARHAARLIHEACAAHGVDSGGLVLRSDNGGPMRGATLQYTLRCLGILPSFSRPGVSNDNPFSEALFRTLKVSPSYPRQGFASCTEARRWVTRFVAWYNGEHLHSGLGFVTPEDRYSGRDKSLLVQRRAVYAQARRAAPHRWSHPPRPWERAGPVLLASAMVSRTTTPLQFTAITGPRLKRGPLTEFSAGSPLSECQAICREADNHLPANASPSCERPGGEPHESSARHCRRYLFDGAVP</sequence>
<dbReference type="Pfam" id="PF00665">
    <property type="entry name" value="rve"/>
    <property type="match status" value="1"/>
</dbReference>
<dbReference type="RefSeq" id="WP_420808355.1">
    <property type="nucleotide sequence ID" value="NZ_QUMU01000018.1"/>
</dbReference>
<dbReference type="InterPro" id="IPR001584">
    <property type="entry name" value="Integrase_cat-core"/>
</dbReference>
<dbReference type="SUPFAM" id="SSF53098">
    <property type="entry name" value="Ribonuclease H-like"/>
    <property type="match status" value="1"/>
</dbReference>
<accession>A0AAC8TET3</accession>
<dbReference type="NCBIfam" id="NF033516">
    <property type="entry name" value="transpos_IS3"/>
    <property type="match status" value="1"/>
</dbReference>
<dbReference type="KEGG" id="age:AA314_04913"/>
<evidence type="ECO:0000256" key="1">
    <source>
        <dbReference type="SAM" id="Coils"/>
    </source>
</evidence>
<dbReference type="GO" id="GO:0003676">
    <property type="term" value="F:nucleic acid binding"/>
    <property type="evidence" value="ECO:0007669"/>
    <property type="project" value="InterPro"/>
</dbReference>
<evidence type="ECO:0000313" key="3">
    <source>
        <dbReference type="EMBL" id="AKJ03287.1"/>
    </source>
</evidence>
<dbReference type="PANTHER" id="PTHR46889">
    <property type="entry name" value="TRANSPOSASE INSF FOR INSERTION SEQUENCE IS3B-RELATED"/>
    <property type="match status" value="1"/>
</dbReference>
<dbReference type="InterPro" id="IPR009057">
    <property type="entry name" value="Homeodomain-like_sf"/>
</dbReference>
<dbReference type="Proteomes" id="UP000035579">
    <property type="component" value="Chromosome"/>
</dbReference>
<dbReference type="EMBL" id="CP011509">
    <property type="protein sequence ID" value="AKJ03287.1"/>
    <property type="molecule type" value="Genomic_DNA"/>
</dbReference>
<dbReference type="InterPro" id="IPR036397">
    <property type="entry name" value="RNaseH_sf"/>
</dbReference>
<gene>
    <name evidence="3" type="ORF">AA314_04913</name>
</gene>
<dbReference type="GO" id="GO:0015074">
    <property type="term" value="P:DNA integration"/>
    <property type="evidence" value="ECO:0007669"/>
    <property type="project" value="InterPro"/>
</dbReference>
<evidence type="ECO:0000313" key="4">
    <source>
        <dbReference type="Proteomes" id="UP000035579"/>
    </source>
</evidence>
<dbReference type="InterPro" id="IPR048020">
    <property type="entry name" value="Transpos_IS3"/>
</dbReference>
<proteinExistence type="predicted"/>
<feature type="coiled-coil region" evidence="1">
    <location>
        <begin position="74"/>
        <end position="108"/>
    </location>
</feature>